<protein>
    <submittedName>
        <fullName evidence="9">Growth hormone receptor-like</fullName>
    </submittedName>
</protein>
<dbReference type="EMBL" id="JAGKHQ010000012">
    <property type="protein sequence ID" value="KAG7502876.1"/>
    <property type="molecule type" value="Genomic_DNA"/>
</dbReference>
<comment type="subcellular location">
    <subcellularLocation>
        <location evidence="1">Membrane</location>
        <topology evidence="1">Single-pass type I membrane protein</topology>
    </subcellularLocation>
</comment>
<feature type="signal peptide" evidence="7">
    <location>
        <begin position="1"/>
        <end position="35"/>
    </location>
</feature>
<evidence type="ECO:0000313" key="9">
    <source>
        <dbReference type="EMBL" id="KAG7502876.1"/>
    </source>
</evidence>
<dbReference type="GO" id="GO:0004896">
    <property type="term" value="F:cytokine receptor activity"/>
    <property type="evidence" value="ECO:0007669"/>
    <property type="project" value="TreeGrafter"/>
</dbReference>
<organism evidence="10 11">
    <name type="scientific">Solea senegalensis</name>
    <name type="common">Senegalese sole</name>
    <dbReference type="NCBI Taxonomy" id="28829"/>
    <lineage>
        <taxon>Eukaryota</taxon>
        <taxon>Metazoa</taxon>
        <taxon>Chordata</taxon>
        <taxon>Craniata</taxon>
        <taxon>Vertebrata</taxon>
        <taxon>Euteleostomi</taxon>
        <taxon>Actinopterygii</taxon>
        <taxon>Neopterygii</taxon>
        <taxon>Teleostei</taxon>
        <taxon>Neoteleostei</taxon>
        <taxon>Acanthomorphata</taxon>
        <taxon>Carangaria</taxon>
        <taxon>Pleuronectiformes</taxon>
        <taxon>Pleuronectoidei</taxon>
        <taxon>Soleidae</taxon>
        <taxon>Solea</taxon>
    </lineage>
</organism>
<feature type="domain" description="Fibronectin type-III" evidence="8">
    <location>
        <begin position="154"/>
        <end position="257"/>
    </location>
</feature>
<evidence type="ECO:0000256" key="1">
    <source>
        <dbReference type="ARBA" id="ARBA00004479"/>
    </source>
</evidence>
<evidence type="ECO:0000259" key="8">
    <source>
        <dbReference type="PROSITE" id="PS50853"/>
    </source>
</evidence>
<evidence type="ECO:0000313" key="11">
    <source>
        <dbReference type="Proteomes" id="UP000693946"/>
    </source>
</evidence>
<keyword evidence="11" id="KW-1185">Reference proteome</keyword>
<reference evidence="10 11" key="1">
    <citation type="journal article" date="2021" name="Sci. Rep.">
        <title>Chromosome anchoring in Senegalese sole (Solea senegalensis) reveals sex-associated markers and genome rearrangements in flatfish.</title>
        <authorList>
            <person name="Guerrero-Cozar I."/>
            <person name="Gomez-Garrido J."/>
            <person name="Berbel C."/>
            <person name="Martinez-Blanch J.F."/>
            <person name="Alioto T."/>
            <person name="Claros M.G."/>
            <person name="Gagnaire P.A."/>
            <person name="Manchado M."/>
        </authorList>
    </citation>
    <scope>NUCLEOTIDE SEQUENCE [LARGE SCALE GENOMIC DNA]</scope>
    <source>
        <strain evidence="10">Sse05_10M</strain>
    </source>
</reference>
<dbReference type="PANTHER" id="PTHR23037:SF46">
    <property type="entry name" value="INTERLEUKIN 5 RECEPTOR SUBUNIT ALPHA"/>
    <property type="match status" value="1"/>
</dbReference>
<evidence type="ECO:0000256" key="6">
    <source>
        <dbReference type="SAM" id="Phobius"/>
    </source>
</evidence>
<feature type="region of interest" description="Disordered" evidence="5">
    <location>
        <begin position="387"/>
        <end position="406"/>
    </location>
</feature>
<keyword evidence="3 9" id="KW-0675">Receptor</keyword>
<dbReference type="InterPro" id="IPR015152">
    <property type="entry name" value="Growth/epo_recpt_lig-bind"/>
</dbReference>
<accession>A0AAV6RFW3</accession>
<comment type="caution">
    <text evidence="10">The sequence shown here is derived from an EMBL/GenBank/DDBJ whole genome shotgun (WGS) entry which is preliminary data.</text>
</comment>
<keyword evidence="6" id="KW-0812">Transmembrane</keyword>
<sequence length="533" mass="59521">MRFMTKELFCVTGGSRMLWLLLCLLPVASCSSTDAQDAVYLEKPDHESVGVTTRPHIFNCRSKNMEDFACWWRPLDNLTETEEVTYVLTYSIEQGPSHECPDYTSAGPNSCHFDKSHTNVWKVYCINVTAVTAHRNYTSQQRCLDVADIVQTEAPVNLTYQLEDTGGHEVGHTAHLSWEYPEPSDLQYGWITLLYELQYRRVDESDDWKVKFPLNEPHVKLLGLPVGDYEIRVRCRSKNYGLWSKFSSPLFMSIPSKTTTGKLVVMILVTSVSVVSLLVIGFGVVPQSGRIKDYFLPPIPKPRIMGIDPLLLEKGHLDEINRHFSTFHSYRPPSYTEDVWDQVSADSLCFSMSKDSSVPAANTDQDKDPLMVPCDIKPVAARVQAPAQNPSSYVQSPSPYCSSPPDTFTPPLPVSSLWPKPELPPLPDYNVIGHDNSLTPPDSTAGHSPSDFYTCVQLVNESSQLHLVPYISTPYCGEFPPPLGVDVSAGEKEEKKKKKLAEYQAGKNVTNEQKEAESSGEVVVPLLPVAVDN</sequence>
<reference evidence="10" key="2">
    <citation type="submission" date="2021-03" db="EMBL/GenBank/DDBJ databases">
        <authorList>
            <person name="Guerrero-Cozar I."/>
            <person name="Gomez-Garrido J."/>
            <person name="Berbel C."/>
            <person name="Martinez-Blanch J.F."/>
            <person name="Alioto T."/>
            <person name="Claros M.G."/>
            <person name="Gagnaire P.A."/>
            <person name="Manchado M."/>
        </authorList>
    </citation>
    <scope>NUCLEOTIDE SEQUENCE</scope>
    <source>
        <strain evidence="10">Sse05_10M</strain>
        <tissue evidence="10">Blood</tissue>
    </source>
</reference>
<dbReference type="PROSITE" id="PS50853">
    <property type="entry name" value="FN3"/>
    <property type="match status" value="1"/>
</dbReference>
<evidence type="ECO:0000256" key="3">
    <source>
        <dbReference type="ARBA" id="ARBA00023170"/>
    </source>
</evidence>
<evidence type="ECO:0000256" key="5">
    <source>
        <dbReference type="SAM" id="MobiDB-lite"/>
    </source>
</evidence>
<evidence type="ECO:0000313" key="10">
    <source>
        <dbReference type="EMBL" id="KAG7502877.1"/>
    </source>
</evidence>
<evidence type="ECO:0000256" key="2">
    <source>
        <dbReference type="ARBA" id="ARBA00022729"/>
    </source>
</evidence>
<dbReference type="EMBL" id="JAGKHQ010000012">
    <property type="protein sequence ID" value="KAG7502877.1"/>
    <property type="molecule type" value="Genomic_DNA"/>
</dbReference>
<dbReference type="GO" id="GO:0009897">
    <property type="term" value="C:external side of plasma membrane"/>
    <property type="evidence" value="ECO:0007669"/>
    <property type="project" value="TreeGrafter"/>
</dbReference>
<dbReference type="Proteomes" id="UP000693946">
    <property type="component" value="Linkage Group LG2"/>
</dbReference>
<dbReference type="Pfam" id="PF09067">
    <property type="entry name" value="EpoR_lig-bind"/>
    <property type="match status" value="1"/>
</dbReference>
<keyword evidence="2 7" id="KW-0732">Signal</keyword>
<dbReference type="InterPro" id="IPR003961">
    <property type="entry name" value="FN3_dom"/>
</dbReference>
<keyword evidence="6" id="KW-0472">Membrane</keyword>
<feature type="transmembrane region" description="Helical" evidence="6">
    <location>
        <begin position="263"/>
        <end position="285"/>
    </location>
</feature>
<proteinExistence type="predicted"/>
<dbReference type="PANTHER" id="PTHR23037">
    <property type="entry name" value="CYTOKINE RECEPTOR"/>
    <property type="match status" value="1"/>
</dbReference>
<keyword evidence="6" id="KW-1133">Transmembrane helix</keyword>
<evidence type="ECO:0000256" key="7">
    <source>
        <dbReference type="SAM" id="SignalP"/>
    </source>
</evidence>
<gene>
    <name evidence="10" type="ORF">JOB18_028054</name>
</gene>
<name>A0AAV6RFW3_SOLSE</name>
<feature type="chain" id="PRO_5044715145" evidence="7">
    <location>
        <begin position="36"/>
        <end position="533"/>
    </location>
</feature>
<evidence type="ECO:0000256" key="4">
    <source>
        <dbReference type="ARBA" id="ARBA00023180"/>
    </source>
</evidence>
<dbReference type="AlphaFoldDB" id="A0AAV6RFW3"/>
<keyword evidence="4" id="KW-0325">Glycoprotein</keyword>